<keyword evidence="2" id="KW-0540">Nuclease</keyword>
<accession>A0A1H4NM10</accession>
<dbReference type="Pfam" id="PF14279">
    <property type="entry name" value="HNH_5"/>
    <property type="match status" value="1"/>
</dbReference>
<dbReference type="CDD" id="cd00085">
    <property type="entry name" value="HNHc"/>
    <property type="match status" value="1"/>
</dbReference>
<sequence>MDEPLFTNIPRDLITAPFFRRDGEFGEREAWIWLIAAAAVRCGTGPFGRPVQRSEIDLDRRKLAEQWGWTSRHLDSFLSRLAGVGFMERDADVIRIVDFDAMTVPESDEPADTSIELSSPSELRAMGVRMRSRESSHIPAAVRREVVLRDGWICQYCYATDGPFHFDHVFPRSRGGTDTAANIKIACETCNLRKGARTPEEWRAATP</sequence>
<gene>
    <name evidence="2" type="ORF">SAMN05444164_0670</name>
</gene>
<keyword evidence="2" id="KW-0255">Endonuclease</keyword>
<dbReference type="InterPro" id="IPR029471">
    <property type="entry name" value="HNH_5"/>
</dbReference>
<proteinExistence type="predicted"/>
<dbReference type="InterPro" id="IPR003615">
    <property type="entry name" value="HNH_nuc"/>
</dbReference>
<evidence type="ECO:0000313" key="2">
    <source>
        <dbReference type="EMBL" id="SEB96261.1"/>
    </source>
</evidence>
<dbReference type="EMBL" id="FNTH01000001">
    <property type="protein sequence ID" value="SEB96261.1"/>
    <property type="molecule type" value="Genomic_DNA"/>
</dbReference>
<dbReference type="GO" id="GO:0004519">
    <property type="term" value="F:endonuclease activity"/>
    <property type="evidence" value="ECO:0007669"/>
    <property type="project" value="UniProtKB-KW"/>
</dbReference>
<dbReference type="PANTHER" id="PTHR33877">
    <property type="entry name" value="SLL1193 PROTEIN"/>
    <property type="match status" value="1"/>
</dbReference>
<organism evidence="2 3">
    <name type="scientific">Bradyrhizobium erythrophlei</name>
    <dbReference type="NCBI Taxonomy" id="1437360"/>
    <lineage>
        <taxon>Bacteria</taxon>
        <taxon>Pseudomonadati</taxon>
        <taxon>Pseudomonadota</taxon>
        <taxon>Alphaproteobacteria</taxon>
        <taxon>Hyphomicrobiales</taxon>
        <taxon>Nitrobacteraceae</taxon>
        <taxon>Bradyrhizobium</taxon>
    </lineage>
</organism>
<dbReference type="SMART" id="SM00507">
    <property type="entry name" value="HNHc"/>
    <property type="match status" value="1"/>
</dbReference>
<dbReference type="RefSeq" id="WP_244549454.1">
    <property type="nucleotide sequence ID" value="NZ_FNTH01000001.1"/>
</dbReference>
<feature type="domain" description="HNH nuclease" evidence="1">
    <location>
        <begin position="141"/>
        <end position="192"/>
    </location>
</feature>
<evidence type="ECO:0000313" key="3">
    <source>
        <dbReference type="Proteomes" id="UP000198992"/>
    </source>
</evidence>
<dbReference type="Proteomes" id="UP000198992">
    <property type="component" value="Unassembled WGS sequence"/>
</dbReference>
<dbReference type="InterPro" id="IPR052892">
    <property type="entry name" value="NA-targeting_endonuclease"/>
</dbReference>
<reference evidence="2 3" key="1">
    <citation type="submission" date="2016-10" db="EMBL/GenBank/DDBJ databases">
        <authorList>
            <person name="de Groot N.N."/>
        </authorList>
    </citation>
    <scope>NUCLEOTIDE SEQUENCE [LARGE SCALE GENOMIC DNA]</scope>
    <source>
        <strain evidence="2 3">MT12</strain>
    </source>
</reference>
<protein>
    <submittedName>
        <fullName evidence="2">5-methylcytosine-specific restriction endonuclease McrA</fullName>
    </submittedName>
</protein>
<dbReference type="AlphaFoldDB" id="A0A1H4NM10"/>
<evidence type="ECO:0000259" key="1">
    <source>
        <dbReference type="SMART" id="SM00507"/>
    </source>
</evidence>
<dbReference type="PANTHER" id="PTHR33877:SF2">
    <property type="entry name" value="OS07G0170200 PROTEIN"/>
    <property type="match status" value="1"/>
</dbReference>
<name>A0A1H4NM10_9BRAD</name>
<keyword evidence="2" id="KW-0378">Hydrolase</keyword>
<dbReference type="Gene3D" id="1.10.30.50">
    <property type="match status" value="1"/>
</dbReference>